<evidence type="ECO:0000256" key="5">
    <source>
        <dbReference type="SAM" id="Phobius"/>
    </source>
</evidence>
<comment type="subunit">
    <text evidence="3">DNA polymerase III contains a core (composed of alpha, epsilon and theta chains) that associates with a tau subunit. This core dimerizes to form the POLIII' complex. PolIII' associates with the gamma complex (composed of gamma, delta, delta', psi and chi chains) and with the beta chain to form the complete DNA polymerase III complex.</text>
</comment>
<dbReference type="GO" id="GO:0008408">
    <property type="term" value="F:3'-5' exonuclease activity"/>
    <property type="evidence" value="ECO:0007669"/>
    <property type="project" value="TreeGrafter"/>
</dbReference>
<dbReference type="GO" id="GO:0003677">
    <property type="term" value="F:DNA binding"/>
    <property type="evidence" value="ECO:0007669"/>
    <property type="project" value="InterPro"/>
</dbReference>
<evidence type="ECO:0000256" key="1">
    <source>
        <dbReference type="ARBA" id="ARBA00012417"/>
    </source>
</evidence>
<evidence type="ECO:0000256" key="3">
    <source>
        <dbReference type="ARBA" id="ARBA00026073"/>
    </source>
</evidence>
<keyword evidence="5" id="KW-1133">Transmembrane helix</keyword>
<sequence>MFTRLSLRLRIFLFFALLALGGSALVIAGLTIGYIRLGEAHALNSFVMAGLVAVFAIGGLTTWVWVLFDEHVARPVERLAADLRARAHADVDQGIDHAIGRYLGDLAPAADAMATNLTQTRNAMAMAVGRETARLATEKTRLETLLAEVPDGVLFCTPHHAIALYNGHCRELLGEAEGLGLGRPVGGLLRMGPILQAYDRLAAKDTDEGTDILVTTRAGARLLEARLRLLRLEGQETDRPGYVLTLRDVTADLKVQAERAHLLNQLLDGVLALLPELPESPARSRLAGLAATTAAQKARTDTDWWPMEALSAPDLGAGLADRLARKGLTITSDLPDTALRCDGFAITRLFERLALDWTGIGATTLTLTLASRTPETAILSLEGAAARPDAALDWLAAPLSPGMVGFTGADVLLSHGTTLTVEPAGPGRHALRLSLPRANPRATGPARVVMYDFDLLNAAIPENLAATALKSLSFVIFDTETTGLNPQVDEVCQIAAVRVVNGKIVPGERFDMLVNPGRTIPAGSTAVHHITNEMVADAPPVEQALDRFHAFAQGAVLVAHNAPFDMSFLRRREIQIGKRFDQPILDTVLCSAILYGQSAEHTLDALCARLHIEIPEADRHTAIGDALATAQAFRKMIPMLEAADLPNLGALIKAFDRHSRLIEHLN</sequence>
<dbReference type="Pfam" id="PF00929">
    <property type="entry name" value="RNase_T"/>
    <property type="match status" value="1"/>
</dbReference>
<dbReference type="Gene3D" id="3.30.450.20">
    <property type="entry name" value="PAS domain"/>
    <property type="match status" value="1"/>
</dbReference>
<dbReference type="FunFam" id="3.30.420.10:FF:000045">
    <property type="entry name" value="3'-5' exonuclease DinG"/>
    <property type="match status" value="1"/>
</dbReference>
<dbReference type="GO" id="GO:0005829">
    <property type="term" value="C:cytosol"/>
    <property type="evidence" value="ECO:0007669"/>
    <property type="project" value="TreeGrafter"/>
</dbReference>
<protein>
    <recommendedName>
        <fullName evidence="1">DNA-directed DNA polymerase</fullName>
        <ecNumber evidence="1">2.7.7.7</ecNumber>
    </recommendedName>
</protein>
<evidence type="ECO:0000256" key="4">
    <source>
        <dbReference type="ARBA" id="ARBA00049244"/>
    </source>
</evidence>
<reference evidence="7 8" key="1">
    <citation type="submission" date="2018-05" db="EMBL/GenBank/DDBJ databases">
        <title>Genomic Encyclopedia of Type Strains, Phase IV (KMG-IV): sequencing the most valuable type-strain genomes for metagenomic binning, comparative biology and taxonomic classification.</title>
        <authorList>
            <person name="Goeker M."/>
        </authorList>
    </citation>
    <scope>NUCLEOTIDE SEQUENCE [LARGE SCALE GENOMIC DNA]</scope>
    <source>
        <strain evidence="7 8">DSM 16097</strain>
    </source>
</reference>
<dbReference type="InterPro" id="IPR036397">
    <property type="entry name" value="RNaseH_sf"/>
</dbReference>
<accession>A0A316GIC5</accession>
<proteinExistence type="predicted"/>
<feature type="transmembrane region" description="Helical" evidence="5">
    <location>
        <begin position="12"/>
        <end position="35"/>
    </location>
</feature>
<organism evidence="7 8">
    <name type="scientific">Roseicyclus mahoneyensis</name>
    <dbReference type="NCBI Taxonomy" id="164332"/>
    <lineage>
        <taxon>Bacteria</taxon>
        <taxon>Pseudomonadati</taxon>
        <taxon>Pseudomonadota</taxon>
        <taxon>Alphaproteobacteria</taxon>
        <taxon>Rhodobacterales</taxon>
        <taxon>Roseobacteraceae</taxon>
        <taxon>Roseicyclus</taxon>
    </lineage>
</organism>
<dbReference type="InterPro" id="IPR006054">
    <property type="entry name" value="DnaQ"/>
</dbReference>
<feature type="domain" description="Exonuclease" evidence="6">
    <location>
        <begin position="473"/>
        <end position="642"/>
    </location>
</feature>
<dbReference type="SUPFAM" id="SSF53098">
    <property type="entry name" value="Ribonuclease H-like"/>
    <property type="match status" value="1"/>
</dbReference>
<dbReference type="SMART" id="SM00479">
    <property type="entry name" value="EXOIII"/>
    <property type="match status" value="1"/>
</dbReference>
<evidence type="ECO:0000256" key="2">
    <source>
        <dbReference type="ARBA" id="ARBA00025483"/>
    </source>
</evidence>
<dbReference type="GO" id="GO:0003887">
    <property type="term" value="F:DNA-directed DNA polymerase activity"/>
    <property type="evidence" value="ECO:0007669"/>
    <property type="project" value="UniProtKB-EC"/>
</dbReference>
<keyword evidence="5" id="KW-0472">Membrane</keyword>
<gene>
    <name evidence="7" type="ORF">C7455_10952</name>
</gene>
<evidence type="ECO:0000313" key="8">
    <source>
        <dbReference type="Proteomes" id="UP000245708"/>
    </source>
</evidence>
<evidence type="ECO:0000313" key="7">
    <source>
        <dbReference type="EMBL" id="PWK59130.1"/>
    </source>
</evidence>
<comment type="caution">
    <text evidence="7">The sequence shown here is derived from an EMBL/GenBank/DDBJ whole genome shotgun (WGS) entry which is preliminary data.</text>
</comment>
<dbReference type="EC" id="2.7.7.7" evidence="1"/>
<dbReference type="InterPro" id="IPR012337">
    <property type="entry name" value="RNaseH-like_sf"/>
</dbReference>
<dbReference type="OrthoDB" id="9804290at2"/>
<dbReference type="Proteomes" id="UP000245708">
    <property type="component" value="Unassembled WGS sequence"/>
</dbReference>
<dbReference type="EMBL" id="QGGW01000009">
    <property type="protein sequence ID" value="PWK59130.1"/>
    <property type="molecule type" value="Genomic_DNA"/>
</dbReference>
<dbReference type="PANTHER" id="PTHR30231">
    <property type="entry name" value="DNA POLYMERASE III SUBUNIT EPSILON"/>
    <property type="match status" value="1"/>
</dbReference>
<dbReference type="AlphaFoldDB" id="A0A316GIC5"/>
<comment type="function">
    <text evidence="2">DNA polymerase III is a complex, multichain enzyme responsible for most of the replicative synthesis in bacteria. The epsilon subunit contain the editing function and is a proofreading 3'-5' exonuclease.</text>
</comment>
<keyword evidence="8" id="KW-1185">Reference proteome</keyword>
<evidence type="ECO:0000259" key="6">
    <source>
        <dbReference type="SMART" id="SM00479"/>
    </source>
</evidence>
<dbReference type="GO" id="GO:0045004">
    <property type="term" value="P:DNA replication proofreading"/>
    <property type="evidence" value="ECO:0007669"/>
    <property type="project" value="TreeGrafter"/>
</dbReference>
<dbReference type="NCBIfam" id="TIGR00573">
    <property type="entry name" value="dnaq"/>
    <property type="match status" value="1"/>
</dbReference>
<dbReference type="CDD" id="cd06127">
    <property type="entry name" value="DEDDh"/>
    <property type="match status" value="1"/>
</dbReference>
<dbReference type="SUPFAM" id="SSF55785">
    <property type="entry name" value="PYP-like sensor domain (PAS domain)"/>
    <property type="match status" value="1"/>
</dbReference>
<dbReference type="Gene3D" id="3.30.420.10">
    <property type="entry name" value="Ribonuclease H-like superfamily/Ribonuclease H"/>
    <property type="match status" value="1"/>
</dbReference>
<name>A0A316GIC5_9RHOB</name>
<keyword evidence="5" id="KW-0812">Transmembrane</keyword>
<dbReference type="InterPro" id="IPR035965">
    <property type="entry name" value="PAS-like_dom_sf"/>
</dbReference>
<comment type="catalytic activity">
    <reaction evidence="4">
        <text>DNA(n) + a 2'-deoxyribonucleoside 5'-triphosphate = DNA(n+1) + diphosphate</text>
        <dbReference type="Rhea" id="RHEA:22508"/>
        <dbReference type="Rhea" id="RHEA-COMP:17339"/>
        <dbReference type="Rhea" id="RHEA-COMP:17340"/>
        <dbReference type="ChEBI" id="CHEBI:33019"/>
        <dbReference type="ChEBI" id="CHEBI:61560"/>
        <dbReference type="ChEBI" id="CHEBI:173112"/>
        <dbReference type="EC" id="2.7.7.7"/>
    </reaction>
</comment>
<dbReference type="RefSeq" id="WP_109669957.1">
    <property type="nucleotide sequence ID" value="NZ_QGGW01000009.1"/>
</dbReference>
<feature type="transmembrane region" description="Helical" evidence="5">
    <location>
        <begin position="47"/>
        <end position="68"/>
    </location>
</feature>
<dbReference type="InterPro" id="IPR013520">
    <property type="entry name" value="Ribonucl_H"/>
</dbReference>
<dbReference type="PANTHER" id="PTHR30231:SF41">
    <property type="entry name" value="DNA POLYMERASE III SUBUNIT EPSILON"/>
    <property type="match status" value="1"/>
</dbReference>